<keyword evidence="3" id="KW-1185">Reference proteome</keyword>
<dbReference type="EMBL" id="CP142734">
    <property type="protein sequence ID" value="WUR04604.1"/>
    <property type="molecule type" value="Genomic_DNA"/>
</dbReference>
<evidence type="ECO:0000313" key="3">
    <source>
        <dbReference type="Proteomes" id="UP001334084"/>
    </source>
</evidence>
<name>A0AAX4JF13_9MICR</name>
<accession>A0AAX4JF13</accession>
<organism evidence="2 3">
    <name type="scientific">Vairimorpha necatrix</name>
    <dbReference type="NCBI Taxonomy" id="6039"/>
    <lineage>
        <taxon>Eukaryota</taxon>
        <taxon>Fungi</taxon>
        <taxon>Fungi incertae sedis</taxon>
        <taxon>Microsporidia</taxon>
        <taxon>Nosematidae</taxon>
        <taxon>Vairimorpha</taxon>
    </lineage>
</organism>
<dbReference type="GeneID" id="90542436"/>
<feature type="transmembrane region" description="Helical" evidence="1">
    <location>
        <begin position="7"/>
        <end position="28"/>
    </location>
</feature>
<keyword evidence="1" id="KW-1133">Transmembrane helix</keyword>
<keyword evidence="1" id="KW-0472">Membrane</keyword>
<dbReference type="KEGG" id="vnx:VNE69_09157"/>
<dbReference type="AlphaFoldDB" id="A0AAX4JF13"/>
<evidence type="ECO:0000256" key="1">
    <source>
        <dbReference type="SAM" id="Phobius"/>
    </source>
</evidence>
<dbReference type="RefSeq" id="XP_065330749.1">
    <property type="nucleotide sequence ID" value="XM_065474677.1"/>
</dbReference>
<evidence type="ECO:0000313" key="2">
    <source>
        <dbReference type="EMBL" id="WUR04604.1"/>
    </source>
</evidence>
<reference evidence="2" key="1">
    <citation type="journal article" date="2024" name="BMC Genomics">
        <title>Functional annotation of a divergent genome using sequence and structure-based similarity.</title>
        <authorList>
            <person name="Svedberg D."/>
            <person name="Winiger R.R."/>
            <person name="Berg A."/>
            <person name="Sharma H."/>
            <person name="Tellgren-Roth C."/>
            <person name="Debrunner-Vossbrinck B.A."/>
            <person name="Vossbrinck C.R."/>
            <person name="Barandun J."/>
        </authorList>
    </citation>
    <scope>NUCLEOTIDE SEQUENCE</scope>
    <source>
        <strain evidence="2">Illinois isolate</strain>
    </source>
</reference>
<sequence>MNKKRNFVLVLFAISFAIFLYFICIYNAQDTVSVITDKNINNLDIDSAVEELQSRGKGYTKEQYKSILIALGIYANVRTNMIENELPLKKLVVDNFMLSLVNFIFKDKNGIKECLESKEECYKHLKEFINLIIPQNGTIKLPNNFKEYTDEHFASLKNLAEKKFKDFSRDINKTMLPVTINNKNTEMSASKIVWGILFTYLANLNDMQKAKE</sequence>
<protein>
    <submittedName>
        <fullName evidence="2">SP-containing protein</fullName>
    </submittedName>
</protein>
<gene>
    <name evidence="2" type="ORF">VNE69_09157</name>
</gene>
<proteinExistence type="predicted"/>
<dbReference type="Proteomes" id="UP001334084">
    <property type="component" value="Chromosome 9"/>
</dbReference>
<keyword evidence="1" id="KW-0812">Transmembrane</keyword>